<dbReference type="AlphaFoldDB" id="A0A5A7PNM0"/>
<evidence type="ECO:0000313" key="2">
    <source>
        <dbReference type="Proteomes" id="UP000325081"/>
    </source>
</evidence>
<dbReference type="Proteomes" id="UP000325081">
    <property type="component" value="Unassembled WGS sequence"/>
</dbReference>
<accession>A0A5A7PNM0</accession>
<protein>
    <submittedName>
        <fullName evidence="1">Nodulin MtN21 /EamA-like transporter family protein</fullName>
    </submittedName>
</protein>
<comment type="caution">
    <text evidence="1">The sequence shown here is derived from an EMBL/GenBank/DDBJ whole genome shotgun (WGS) entry which is preliminary data.</text>
</comment>
<evidence type="ECO:0000313" key="1">
    <source>
        <dbReference type="EMBL" id="GER33907.1"/>
    </source>
</evidence>
<reference evidence="2" key="1">
    <citation type="journal article" date="2019" name="Curr. Biol.">
        <title>Genome Sequence of Striga asiatica Provides Insight into the Evolution of Plant Parasitism.</title>
        <authorList>
            <person name="Yoshida S."/>
            <person name="Kim S."/>
            <person name="Wafula E.K."/>
            <person name="Tanskanen J."/>
            <person name="Kim Y.M."/>
            <person name="Honaas L."/>
            <person name="Yang Z."/>
            <person name="Spallek T."/>
            <person name="Conn C.E."/>
            <person name="Ichihashi Y."/>
            <person name="Cheong K."/>
            <person name="Cui S."/>
            <person name="Der J.P."/>
            <person name="Gundlach H."/>
            <person name="Jiao Y."/>
            <person name="Hori C."/>
            <person name="Ishida J.K."/>
            <person name="Kasahara H."/>
            <person name="Kiba T."/>
            <person name="Kim M.S."/>
            <person name="Koo N."/>
            <person name="Laohavisit A."/>
            <person name="Lee Y.H."/>
            <person name="Lumba S."/>
            <person name="McCourt P."/>
            <person name="Mortimer J.C."/>
            <person name="Mutuku J.M."/>
            <person name="Nomura T."/>
            <person name="Sasaki-Sekimoto Y."/>
            <person name="Seto Y."/>
            <person name="Wang Y."/>
            <person name="Wakatake T."/>
            <person name="Sakakibara H."/>
            <person name="Demura T."/>
            <person name="Yamaguchi S."/>
            <person name="Yoneyama K."/>
            <person name="Manabe R.I."/>
            <person name="Nelson D.C."/>
            <person name="Schulman A.H."/>
            <person name="Timko M.P."/>
            <person name="dePamphilis C.W."/>
            <person name="Choi D."/>
            <person name="Shirasu K."/>
        </authorList>
    </citation>
    <scope>NUCLEOTIDE SEQUENCE [LARGE SCALE GENOMIC DNA]</scope>
    <source>
        <strain evidence="2">cv. UVA1</strain>
    </source>
</reference>
<organism evidence="1 2">
    <name type="scientific">Striga asiatica</name>
    <name type="common">Asiatic witchweed</name>
    <name type="synonym">Buchnera asiatica</name>
    <dbReference type="NCBI Taxonomy" id="4170"/>
    <lineage>
        <taxon>Eukaryota</taxon>
        <taxon>Viridiplantae</taxon>
        <taxon>Streptophyta</taxon>
        <taxon>Embryophyta</taxon>
        <taxon>Tracheophyta</taxon>
        <taxon>Spermatophyta</taxon>
        <taxon>Magnoliopsida</taxon>
        <taxon>eudicotyledons</taxon>
        <taxon>Gunneridae</taxon>
        <taxon>Pentapetalae</taxon>
        <taxon>asterids</taxon>
        <taxon>lamiids</taxon>
        <taxon>Lamiales</taxon>
        <taxon>Orobanchaceae</taxon>
        <taxon>Buchnereae</taxon>
        <taxon>Striga</taxon>
    </lineage>
</organism>
<gene>
    <name evidence="1" type="ORF">STAS_10088</name>
</gene>
<name>A0A5A7PNM0_STRAF</name>
<feature type="non-terminal residue" evidence="1">
    <location>
        <position position="1"/>
    </location>
</feature>
<keyword evidence="2" id="KW-1185">Reference proteome</keyword>
<sequence>WQVTHTKDEQLKPCFDQCIFPAASTFDWRIWRHIIIFSAIVASSCPQRLVVSQIFQLPSNPTSFSLSNRLLKDTARWTVTISLANGYGNNLSVSLYTPSSTSFATFALFSVCPLNDLNKRSPVSGLISNLANGQIGSPGMLAKILRLIVRKIPITSVDVV</sequence>
<dbReference type="EMBL" id="BKCP01004816">
    <property type="protein sequence ID" value="GER33907.1"/>
    <property type="molecule type" value="Genomic_DNA"/>
</dbReference>
<feature type="non-terminal residue" evidence="1">
    <location>
        <position position="160"/>
    </location>
</feature>
<proteinExistence type="predicted"/>